<organism evidence="1 2">
    <name type="scientific">Urochloa decumbens</name>
    <dbReference type="NCBI Taxonomy" id="240449"/>
    <lineage>
        <taxon>Eukaryota</taxon>
        <taxon>Viridiplantae</taxon>
        <taxon>Streptophyta</taxon>
        <taxon>Embryophyta</taxon>
        <taxon>Tracheophyta</taxon>
        <taxon>Spermatophyta</taxon>
        <taxon>Magnoliopsida</taxon>
        <taxon>Liliopsida</taxon>
        <taxon>Poales</taxon>
        <taxon>Poaceae</taxon>
        <taxon>PACMAD clade</taxon>
        <taxon>Panicoideae</taxon>
        <taxon>Panicodae</taxon>
        <taxon>Paniceae</taxon>
        <taxon>Melinidinae</taxon>
        <taxon>Urochloa</taxon>
    </lineage>
</organism>
<dbReference type="AlphaFoldDB" id="A0ABC9FLN0"/>
<sequence>MGEMVASALAQEGVSRVSSYISTKLDDKASRAHNIARLEMALSRLEFVLERTGKMPITYVSLLRRRKMFVRAYIEGTDLLNKHKLGVLEGHQETGQVVVQSSPYSYLQRFARCAANFSISSLVGLNKEHLSSSVVQMFEWHAACADKFVADVESCCSLRCDSFFHYPFVRQLFEGKTFGYQRMKGSQRLCFHLFPVISKGRGIEARLWFNFFAPERLDESLNLELMLRLSESTDIVGIAISCLRSSASLLNLVALEDAVGELILLSNLQDISYSYDPPSLTSQGWYGFLAGVWRSYVVIQVCTSQVLRTSSHQSYHTYSQTSFPRASDKAGRIRNAMMIDQTPPLELTLFFTPHSSRGFRKGECFITKAMLGNNEDTSPYGSIQQTIDRARSEAMECLLRHPEVTNCRMSWNPNHGSASFCLERPRGDIIAAVASTRERYNTRRVVFRGTFWNRS</sequence>
<dbReference type="PANTHER" id="PTHR33377">
    <property type="entry name" value="OS10G0134700 PROTEIN-RELATED"/>
    <property type="match status" value="1"/>
</dbReference>
<dbReference type="PANTHER" id="PTHR33377:SF26">
    <property type="match status" value="1"/>
</dbReference>
<proteinExistence type="predicted"/>
<name>A0ABC9FLN0_9POAL</name>
<evidence type="ECO:0000313" key="1">
    <source>
        <dbReference type="EMBL" id="CAL5078078.1"/>
    </source>
</evidence>
<evidence type="ECO:0000313" key="2">
    <source>
        <dbReference type="Proteomes" id="UP001497457"/>
    </source>
</evidence>
<gene>
    <name evidence="1" type="ORF">URODEC1_LOCUS106949</name>
</gene>
<protein>
    <submittedName>
        <fullName evidence="1">Uncharacterized protein</fullName>
    </submittedName>
</protein>
<reference evidence="1 2" key="2">
    <citation type="submission" date="2024-10" db="EMBL/GenBank/DDBJ databases">
        <authorList>
            <person name="Ryan C."/>
        </authorList>
    </citation>
    <scope>NUCLEOTIDE SEQUENCE [LARGE SCALE GENOMIC DNA]</scope>
</reference>
<dbReference type="InterPro" id="IPR013181">
    <property type="entry name" value="DUF1719"/>
</dbReference>
<dbReference type="Proteomes" id="UP001497457">
    <property type="component" value="Chromosome 7b"/>
</dbReference>
<dbReference type="SMART" id="SM01157">
    <property type="entry name" value="DUF1719"/>
    <property type="match status" value="1"/>
</dbReference>
<dbReference type="EMBL" id="OZ075117">
    <property type="protein sequence ID" value="CAL5078078.1"/>
    <property type="molecule type" value="Genomic_DNA"/>
</dbReference>
<reference evidence="2" key="1">
    <citation type="submission" date="2024-06" db="EMBL/GenBank/DDBJ databases">
        <authorList>
            <person name="Ryan C."/>
        </authorList>
    </citation>
    <scope>NUCLEOTIDE SEQUENCE [LARGE SCALE GENOMIC DNA]</scope>
</reference>
<accession>A0ABC9FLN0</accession>
<dbReference type="Pfam" id="PF08224">
    <property type="entry name" value="DUF1719"/>
    <property type="match status" value="1"/>
</dbReference>
<keyword evidence="2" id="KW-1185">Reference proteome</keyword>